<feature type="transmembrane region" description="Helical" evidence="1">
    <location>
        <begin position="111"/>
        <end position="135"/>
    </location>
</feature>
<dbReference type="AlphaFoldDB" id="A0A1H5WP14"/>
<feature type="transmembrane region" description="Helical" evidence="1">
    <location>
        <begin position="47"/>
        <end position="67"/>
    </location>
</feature>
<feature type="transmembrane region" description="Helical" evidence="1">
    <location>
        <begin position="12"/>
        <end position="35"/>
    </location>
</feature>
<dbReference type="Pfam" id="PF05569">
    <property type="entry name" value="Peptidase_M56"/>
    <property type="match status" value="1"/>
</dbReference>
<evidence type="ECO:0000256" key="1">
    <source>
        <dbReference type="SAM" id="Phobius"/>
    </source>
</evidence>
<name>A0A1H5WP14_9RHOB</name>
<gene>
    <name evidence="3" type="ORF">SAMN04488045_1532</name>
</gene>
<dbReference type="EMBL" id="FNUZ01000002">
    <property type="protein sequence ID" value="SEG01299.1"/>
    <property type="molecule type" value="Genomic_DNA"/>
</dbReference>
<reference evidence="3 4" key="1">
    <citation type="submission" date="2016-10" db="EMBL/GenBank/DDBJ databases">
        <authorList>
            <person name="de Groot N.N."/>
        </authorList>
    </citation>
    <scope>NUCLEOTIDE SEQUENCE [LARGE SCALE GENOMIC DNA]</scope>
    <source>
        <strain evidence="3 4">DSM 26915</strain>
    </source>
</reference>
<accession>A0A1H5WP14</accession>
<dbReference type="InterPro" id="IPR052173">
    <property type="entry name" value="Beta-lactam_resp_regulator"/>
</dbReference>
<dbReference type="PANTHER" id="PTHR34978">
    <property type="entry name" value="POSSIBLE SENSOR-TRANSDUCER PROTEIN BLAR"/>
    <property type="match status" value="1"/>
</dbReference>
<protein>
    <submittedName>
        <fullName evidence="3">Signal transducer regulating beta-lactamase production, contains metallopeptidase domain</fullName>
    </submittedName>
</protein>
<dbReference type="PANTHER" id="PTHR34978:SF3">
    <property type="entry name" value="SLR0241 PROTEIN"/>
    <property type="match status" value="1"/>
</dbReference>
<evidence type="ECO:0000259" key="2">
    <source>
        <dbReference type="Pfam" id="PF05569"/>
    </source>
</evidence>
<feature type="transmembrane region" description="Helical" evidence="1">
    <location>
        <begin position="325"/>
        <end position="345"/>
    </location>
</feature>
<keyword evidence="1" id="KW-1133">Transmembrane helix</keyword>
<evidence type="ECO:0000313" key="3">
    <source>
        <dbReference type="EMBL" id="SEG01299.1"/>
    </source>
</evidence>
<dbReference type="OrthoDB" id="7743548at2"/>
<dbReference type="CDD" id="cd07341">
    <property type="entry name" value="M56_BlaR1_MecR1_like"/>
    <property type="match status" value="1"/>
</dbReference>
<proteinExistence type="predicted"/>
<keyword evidence="4" id="KW-1185">Reference proteome</keyword>
<dbReference type="Proteomes" id="UP000236752">
    <property type="component" value="Unassembled WGS sequence"/>
</dbReference>
<feature type="domain" description="Peptidase M56" evidence="2">
    <location>
        <begin position="124"/>
        <end position="282"/>
    </location>
</feature>
<dbReference type="RefSeq" id="WP_103909860.1">
    <property type="nucleotide sequence ID" value="NZ_FNUZ01000002.1"/>
</dbReference>
<sequence length="381" mass="43014">MMAGEVLLDAFINANILICVALALWFALRGVMWGVGLKHAYSTQIRLLNTVFLTVLSAPLIVAGFNALQKSGVTPAVKVNLSDIALSYYLKGGIAMKATDFEGLMQLRDTFLLNILAGAGLVSKVLIAAFFVGLIIGLTRLVYSMFCLWRIVSGSYHWREIGRVKLRLSDRTLVPFSTRGLWSYYVVIPSHMLGQSDEMRVTLAHEFQHIRHGDLEWEIVLEALKPLFFLNPAYHAWKRQVEALREFNCDSQVLSKGRINAKVYCDTLLSICQKTLRRDRSFVIAVPKVTLVTADRSSLIKGKRSFLERRILSVLNLKRLPYERLLFAALAVPLFTAMALTSVAIQRPGDWSHDRLMLSTVVNLERLDEINRLSTFGRIRN</sequence>
<dbReference type="InterPro" id="IPR008756">
    <property type="entry name" value="Peptidase_M56"/>
</dbReference>
<evidence type="ECO:0000313" key="4">
    <source>
        <dbReference type="Proteomes" id="UP000236752"/>
    </source>
</evidence>
<keyword evidence="1" id="KW-0472">Membrane</keyword>
<organism evidence="3 4">
    <name type="scientific">Thalassococcus halodurans</name>
    <dbReference type="NCBI Taxonomy" id="373675"/>
    <lineage>
        <taxon>Bacteria</taxon>
        <taxon>Pseudomonadati</taxon>
        <taxon>Pseudomonadota</taxon>
        <taxon>Alphaproteobacteria</taxon>
        <taxon>Rhodobacterales</taxon>
        <taxon>Roseobacteraceae</taxon>
        <taxon>Thalassococcus</taxon>
    </lineage>
</organism>
<keyword evidence="1" id="KW-0812">Transmembrane</keyword>